<keyword evidence="10" id="KW-1185">Reference proteome</keyword>
<comment type="catalytic activity">
    <reaction evidence="6">
        <text>hydrogencarbonate + H(+) = CO2 + H2O</text>
        <dbReference type="Rhea" id="RHEA:10748"/>
        <dbReference type="ChEBI" id="CHEBI:15377"/>
        <dbReference type="ChEBI" id="CHEBI:15378"/>
        <dbReference type="ChEBI" id="CHEBI:16526"/>
        <dbReference type="ChEBI" id="CHEBI:17544"/>
        <dbReference type="EC" id="4.2.1.1"/>
    </reaction>
</comment>
<dbReference type="SMART" id="SM01057">
    <property type="entry name" value="Carb_anhydrase"/>
    <property type="match status" value="1"/>
</dbReference>
<accession>A0A507FBA3</accession>
<evidence type="ECO:0000256" key="2">
    <source>
        <dbReference type="ARBA" id="ARBA00012925"/>
    </source>
</evidence>
<dbReference type="Gene3D" id="3.10.200.10">
    <property type="entry name" value="Alpha carbonic anhydrase"/>
    <property type="match status" value="1"/>
</dbReference>
<name>A0A507FBA3_9FUNG</name>
<evidence type="ECO:0000256" key="4">
    <source>
        <dbReference type="ARBA" id="ARBA00022833"/>
    </source>
</evidence>
<dbReference type="SUPFAM" id="SSF57959">
    <property type="entry name" value="Leucine zipper domain"/>
    <property type="match status" value="1"/>
</dbReference>
<keyword evidence="5" id="KW-0456">Lyase</keyword>
<dbReference type="GO" id="GO:0003700">
    <property type="term" value="F:DNA-binding transcription factor activity"/>
    <property type="evidence" value="ECO:0007669"/>
    <property type="project" value="InterPro"/>
</dbReference>
<reference evidence="9 10" key="1">
    <citation type="journal article" date="2019" name="Sci. Rep.">
        <title>Comparative genomics of chytrid fungi reveal insights into the obligate biotrophic and pathogenic lifestyle of Synchytrium endobioticum.</title>
        <authorList>
            <person name="van de Vossenberg B.T.L.H."/>
            <person name="Warris S."/>
            <person name="Nguyen H.D.T."/>
            <person name="van Gent-Pelzer M.P.E."/>
            <person name="Joly D.L."/>
            <person name="van de Geest H.C."/>
            <person name="Bonants P.J.M."/>
            <person name="Smith D.S."/>
            <person name="Levesque C.A."/>
            <person name="van der Lee T.A.J."/>
        </authorList>
    </citation>
    <scope>NUCLEOTIDE SEQUENCE [LARGE SCALE GENOMIC DNA]</scope>
    <source>
        <strain evidence="9 10">CBS 675.73</strain>
    </source>
</reference>
<comment type="caution">
    <text evidence="9">The sequence shown here is derived from an EMBL/GenBank/DDBJ whole genome shotgun (WGS) entry which is preliminary data.</text>
</comment>
<dbReference type="InterPro" id="IPR023561">
    <property type="entry name" value="Carbonic_anhydrase_a-class"/>
</dbReference>
<dbReference type="SUPFAM" id="SSF51069">
    <property type="entry name" value="Carbonic anhydrase"/>
    <property type="match status" value="1"/>
</dbReference>
<dbReference type="Pfam" id="PF00194">
    <property type="entry name" value="Carb_anhydrase"/>
    <property type="match status" value="1"/>
</dbReference>
<dbReference type="EC" id="4.2.1.1" evidence="2"/>
<evidence type="ECO:0000313" key="10">
    <source>
        <dbReference type="Proteomes" id="UP000320333"/>
    </source>
</evidence>
<dbReference type="Proteomes" id="UP000320333">
    <property type="component" value="Unassembled WGS sequence"/>
</dbReference>
<dbReference type="InterPro" id="IPR004827">
    <property type="entry name" value="bZIP"/>
</dbReference>
<dbReference type="GO" id="GO:0008270">
    <property type="term" value="F:zinc ion binding"/>
    <property type="evidence" value="ECO:0007669"/>
    <property type="project" value="InterPro"/>
</dbReference>
<dbReference type="CDD" id="cd14688">
    <property type="entry name" value="bZIP_YAP"/>
    <property type="match status" value="1"/>
</dbReference>
<feature type="domain" description="Alpha-carbonic anhydrase" evidence="8">
    <location>
        <begin position="630"/>
        <end position="904"/>
    </location>
</feature>
<feature type="region of interest" description="Disordered" evidence="7">
    <location>
        <begin position="138"/>
        <end position="168"/>
    </location>
</feature>
<dbReference type="AlphaFoldDB" id="A0A507FBA3"/>
<dbReference type="Gene3D" id="1.20.5.170">
    <property type="match status" value="1"/>
</dbReference>
<keyword evidence="4" id="KW-0862">Zinc</keyword>
<protein>
    <recommendedName>
        <fullName evidence="2">carbonic anhydrase</fullName>
        <ecNumber evidence="2">4.2.1.1</ecNumber>
    </recommendedName>
</protein>
<dbReference type="InterPro" id="IPR001148">
    <property type="entry name" value="CA_dom"/>
</dbReference>
<keyword evidence="3" id="KW-0479">Metal-binding</keyword>
<evidence type="ECO:0000256" key="7">
    <source>
        <dbReference type="SAM" id="MobiDB-lite"/>
    </source>
</evidence>
<evidence type="ECO:0000256" key="1">
    <source>
        <dbReference type="ARBA" id="ARBA00010718"/>
    </source>
</evidence>
<dbReference type="InterPro" id="IPR036398">
    <property type="entry name" value="CA_dom_sf"/>
</dbReference>
<evidence type="ECO:0000313" key="9">
    <source>
        <dbReference type="EMBL" id="TPX73609.1"/>
    </source>
</evidence>
<dbReference type="OrthoDB" id="429145at2759"/>
<evidence type="ECO:0000256" key="6">
    <source>
        <dbReference type="ARBA" id="ARBA00048348"/>
    </source>
</evidence>
<dbReference type="GO" id="GO:0004089">
    <property type="term" value="F:carbonate dehydratase activity"/>
    <property type="evidence" value="ECO:0007669"/>
    <property type="project" value="UniProtKB-EC"/>
</dbReference>
<feature type="compositionally biased region" description="Basic and acidic residues" evidence="7">
    <location>
        <begin position="24"/>
        <end position="58"/>
    </location>
</feature>
<gene>
    <name evidence="9" type="ORF">CcCBS67573_g05122</name>
</gene>
<proteinExistence type="inferred from homology"/>
<evidence type="ECO:0000256" key="5">
    <source>
        <dbReference type="ARBA" id="ARBA00023239"/>
    </source>
</evidence>
<evidence type="ECO:0000256" key="3">
    <source>
        <dbReference type="ARBA" id="ARBA00022723"/>
    </source>
</evidence>
<dbReference type="CDD" id="cd03124">
    <property type="entry name" value="alpha_CA_prokaryotic_like"/>
    <property type="match status" value="1"/>
</dbReference>
<feature type="region of interest" description="Disordered" evidence="7">
    <location>
        <begin position="876"/>
        <end position="915"/>
    </location>
</feature>
<dbReference type="PANTHER" id="PTHR18952:SF265">
    <property type="entry name" value="CARBONIC ANHYDRASE"/>
    <property type="match status" value="1"/>
</dbReference>
<dbReference type="EMBL" id="QEAP01000175">
    <property type="protein sequence ID" value="TPX73609.1"/>
    <property type="molecule type" value="Genomic_DNA"/>
</dbReference>
<dbReference type="InterPro" id="IPR041891">
    <property type="entry name" value="Alpha_CA_prokaryot-like"/>
</dbReference>
<sequence length="957" mass="105970">MSKNQRASTPPEVFASRTRSISQMEDRDRGQDEEVRRIVERSSSKIRVEHASNSDLEKGSTGSGRGGLSITNTMSLGRSASVRVPGSLFASFSVLQAPSQSRTCHPLPRLTPKSRLKKKFANLHPSTQLFIMDPLLDLPHKSKSNRGRKPSANEPVSKKQAQNRNAQKTFRERREQLFTNLQSKAEELAACLVEEKRRSALLQARLNSISAQGGADPSKCAFCGVDRASNHVLSAQIRAMELHSVGLKMENDSLKMRLQMIGDTAAGLDPLLTFHETTSTSMGIANTLSPSLDWPASLIDTPGFPIQLSSQTPSPDPLIPLLTQENADILQDMNLDFNTFLANVIPTTTPVINAIPTANSSPSALNTSNEEWLDVLTNCNVQSRFLLKSTTEMFGPPQIEFARSILKSIPSLSNCSHVDIMVNLFQGMTRMKEKRKIEATLARVVSRWYEVLDACSTFSDQEAVIQLYELVGQINKKHFDYLFQSLPSLAAFGDAAHLENIEAGTEPKGLVPENMMPLYNALMAIPGLEGSENVAGRLCQSFADHNRPIPARPALPLLRPTLLRTAHPPTCPTLPAFQESEKAKKMVFGASYLKHQFSSMLRKMHLQENPCDCKSCKRQLANRQTLPSMHDWTYNEGPKGPAYWHLMKGVKMGSHQSPIDFTDSTLEFNHNEFAPSIHYRNADEGSSSIHEGHVTITRGSSCQGREHQLIDLVNTGHSVQINFPMGAAVGGHVMFKKEKYHLKQIHFHSPAEHKVHGTTHRMEAHFVHVSEDGDLLVMGMFVDVAEEFQQSPVDFLDFLLHEVPKIKMKGEHDYVPPEHIDLEQAADLIFNASSYYCYDGSLTTPPFTEGVHWIVGHAPVFMRRALILAIESGLPKGNARPCQPASEIGRPSLSIESPSLRSPSRAPPSPLIHDRVDSSLHLPRLEMSRLASQTGSETKVDSAAVVDTTKLHVVHSL</sequence>
<feature type="region of interest" description="Disordered" evidence="7">
    <location>
        <begin position="1"/>
        <end position="70"/>
    </location>
</feature>
<comment type="similarity">
    <text evidence="1">Belongs to the alpha-carbonic anhydrase family.</text>
</comment>
<dbReference type="PROSITE" id="PS51144">
    <property type="entry name" value="ALPHA_CA_2"/>
    <property type="match status" value="1"/>
</dbReference>
<feature type="compositionally biased region" description="Polar residues" evidence="7">
    <location>
        <begin position="159"/>
        <end position="168"/>
    </location>
</feature>
<dbReference type="STRING" id="246404.A0A507FBA3"/>
<organism evidence="9 10">
    <name type="scientific">Chytriomyces confervae</name>
    <dbReference type="NCBI Taxonomy" id="246404"/>
    <lineage>
        <taxon>Eukaryota</taxon>
        <taxon>Fungi</taxon>
        <taxon>Fungi incertae sedis</taxon>
        <taxon>Chytridiomycota</taxon>
        <taxon>Chytridiomycota incertae sedis</taxon>
        <taxon>Chytridiomycetes</taxon>
        <taxon>Chytridiales</taxon>
        <taxon>Chytriomycetaceae</taxon>
        <taxon>Chytriomyces</taxon>
    </lineage>
</organism>
<dbReference type="InterPro" id="IPR046347">
    <property type="entry name" value="bZIP_sf"/>
</dbReference>
<evidence type="ECO:0000259" key="8">
    <source>
        <dbReference type="PROSITE" id="PS51144"/>
    </source>
</evidence>
<dbReference type="PANTHER" id="PTHR18952">
    <property type="entry name" value="CARBONIC ANHYDRASE"/>
    <property type="match status" value="1"/>
</dbReference>
<dbReference type="PROSITE" id="PS00036">
    <property type="entry name" value="BZIP_BASIC"/>
    <property type="match status" value="1"/>
</dbReference>